<dbReference type="Ensembl" id="ENSSSCT00070037183.1">
    <property type="protein sequence ID" value="ENSSSCP00070031097.1"/>
    <property type="gene ID" value="ENSSSCG00070018818.1"/>
</dbReference>
<dbReference type="Proteomes" id="UP000314985">
    <property type="component" value="Chromosome 14"/>
</dbReference>
<dbReference type="Gene3D" id="2.30.30.40">
    <property type="entry name" value="SH3 Domains"/>
    <property type="match status" value="3"/>
</dbReference>
<evidence type="ECO:0000256" key="9">
    <source>
        <dbReference type="ARBA" id="ARBA00054159"/>
    </source>
</evidence>
<dbReference type="GO" id="GO:0005886">
    <property type="term" value="C:plasma membrane"/>
    <property type="evidence" value="ECO:0007669"/>
    <property type="project" value="UniProtKB-SubCell"/>
</dbReference>
<accession>A0A4X1UM11</accession>
<keyword evidence="12" id="KW-0175">Coiled coil</keyword>
<evidence type="ECO:0000256" key="12">
    <source>
        <dbReference type="SAM" id="Coils"/>
    </source>
</evidence>
<dbReference type="PRINTS" id="PR00452">
    <property type="entry name" value="SH3DOMAIN"/>
</dbReference>
<dbReference type="InterPro" id="IPR003961">
    <property type="entry name" value="FN3_dom"/>
</dbReference>
<evidence type="ECO:0000259" key="14">
    <source>
        <dbReference type="PROSITE" id="PS50002"/>
    </source>
</evidence>
<dbReference type="SUPFAM" id="SSF50044">
    <property type="entry name" value="SH3-domain"/>
    <property type="match status" value="3"/>
</dbReference>
<evidence type="ECO:0000256" key="3">
    <source>
        <dbReference type="ARBA" id="ARBA00022443"/>
    </source>
</evidence>
<evidence type="ECO:0000256" key="5">
    <source>
        <dbReference type="ARBA" id="ARBA00022737"/>
    </source>
</evidence>
<feature type="region of interest" description="Disordered" evidence="13">
    <location>
        <begin position="1032"/>
        <end position="1053"/>
    </location>
</feature>
<keyword evidence="3 11" id="KW-0728">SH3 domain</keyword>
<dbReference type="InterPro" id="IPR013783">
    <property type="entry name" value="Ig-like_fold"/>
</dbReference>
<feature type="compositionally biased region" description="Basic and acidic residues" evidence="13">
    <location>
        <begin position="735"/>
        <end position="746"/>
    </location>
</feature>
<reference evidence="16" key="2">
    <citation type="submission" date="2025-08" db="UniProtKB">
        <authorList>
            <consortium name="Ensembl"/>
        </authorList>
    </citation>
    <scope>IDENTIFICATION</scope>
</reference>
<dbReference type="PANTHER" id="PTHR14234:SF18">
    <property type="entry name" value="RIMS-BINDING PROTEIN 2"/>
    <property type="match status" value="1"/>
</dbReference>
<comment type="subcellular location">
    <subcellularLocation>
        <location evidence="1">Cell membrane</location>
    </subcellularLocation>
    <subcellularLocation>
        <location evidence="8">Synapse</location>
    </subcellularLocation>
</comment>
<dbReference type="PROSITE" id="PS50853">
    <property type="entry name" value="FN3"/>
    <property type="match status" value="1"/>
</dbReference>
<dbReference type="SMART" id="SM00060">
    <property type="entry name" value="FN3"/>
    <property type="match status" value="3"/>
</dbReference>
<dbReference type="FunFam" id="2.30.30.40:FF:000023">
    <property type="entry name" value="RIMS-binding protein 2 isoform F"/>
    <property type="match status" value="1"/>
</dbReference>
<dbReference type="FunFam" id="2.60.40.10:FF:000072">
    <property type="entry name" value="RIMS-binding protein 2 isoform X1"/>
    <property type="match status" value="1"/>
</dbReference>
<dbReference type="CDD" id="cd12013">
    <property type="entry name" value="SH3_RIM-BP_3"/>
    <property type="match status" value="1"/>
</dbReference>
<comment type="function">
    <text evidence="9">Plays a role in the synaptic transmission as bifunctional linker that interacts simultaneously with RIMS1, RIMS2, CACNA1D and CACNA1B.</text>
</comment>
<evidence type="ECO:0000256" key="1">
    <source>
        <dbReference type="ARBA" id="ARBA00004236"/>
    </source>
</evidence>
<dbReference type="SMART" id="SM00326">
    <property type="entry name" value="SH3"/>
    <property type="match status" value="3"/>
</dbReference>
<feature type="domain" description="Fibronectin type-III" evidence="15">
    <location>
        <begin position="489"/>
        <end position="590"/>
    </location>
</feature>
<evidence type="ECO:0000259" key="15">
    <source>
        <dbReference type="PROSITE" id="PS50853"/>
    </source>
</evidence>
<comment type="similarity">
    <text evidence="2">Belongs to the RIMBP family.</text>
</comment>
<evidence type="ECO:0000256" key="7">
    <source>
        <dbReference type="ARBA" id="ARBA00023136"/>
    </source>
</evidence>
<keyword evidence="5" id="KW-0677">Repeat</keyword>
<evidence type="ECO:0000256" key="13">
    <source>
        <dbReference type="SAM" id="MobiDB-lite"/>
    </source>
</evidence>
<feature type="compositionally biased region" description="Basic residues" evidence="13">
    <location>
        <begin position="1041"/>
        <end position="1053"/>
    </location>
</feature>
<dbReference type="FunFam" id="2.60.40.10:FF:000643">
    <property type="entry name" value="RIMS-binding protein 2 isoform X1"/>
    <property type="match status" value="1"/>
</dbReference>
<evidence type="ECO:0000256" key="6">
    <source>
        <dbReference type="ARBA" id="ARBA00023018"/>
    </source>
</evidence>
<feature type="domain" description="SH3" evidence="14">
    <location>
        <begin position="167"/>
        <end position="234"/>
    </location>
</feature>
<dbReference type="Pfam" id="PF00041">
    <property type="entry name" value="fn3"/>
    <property type="match status" value="1"/>
</dbReference>
<dbReference type="PROSITE" id="PS50002">
    <property type="entry name" value="SH3"/>
    <property type="match status" value="3"/>
</dbReference>
<feature type="region of interest" description="Disordered" evidence="13">
    <location>
        <begin position="728"/>
        <end position="784"/>
    </location>
</feature>
<dbReference type="Pfam" id="PF14604">
    <property type="entry name" value="SH3_9"/>
    <property type="match status" value="1"/>
</dbReference>
<feature type="compositionally biased region" description="Basic and acidic residues" evidence="13">
    <location>
        <begin position="146"/>
        <end position="156"/>
    </location>
</feature>
<dbReference type="Pfam" id="PF25523">
    <property type="entry name" value="Ig_RIMBP2"/>
    <property type="match status" value="1"/>
</dbReference>
<feature type="compositionally biased region" description="Basic and acidic residues" evidence="13">
    <location>
        <begin position="609"/>
        <end position="628"/>
    </location>
</feature>
<keyword evidence="4" id="KW-1003">Cell membrane</keyword>
<feature type="compositionally biased region" description="Acidic residues" evidence="13">
    <location>
        <begin position="752"/>
        <end position="762"/>
    </location>
</feature>
<name>A0A4X1UM11_PIG</name>
<evidence type="ECO:0000256" key="10">
    <source>
        <dbReference type="ARBA" id="ARBA00068024"/>
    </source>
</evidence>
<dbReference type="FunFam" id="2.30.30.40:FF:000006">
    <property type="entry name" value="RIMS-binding protein 2 isoform X1"/>
    <property type="match status" value="1"/>
</dbReference>
<protein>
    <recommendedName>
        <fullName evidence="10">RIMS-binding protein 2</fullName>
    </recommendedName>
</protein>
<dbReference type="InterPro" id="IPR001452">
    <property type="entry name" value="SH3_domain"/>
</dbReference>
<evidence type="ECO:0000256" key="4">
    <source>
        <dbReference type="ARBA" id="ARBA00022475"/>
    </source>
</evidence>
<sequence length="1053" mass="115511">MREAAERRQQLELEHEQALAVLNAKQQEIDLLQKCKVRELEEKCRTQSEQFSLLSRDLEQFRQHAGKIDLLGGSSVASLDVPGSPSKHFPRFMNGLAPSIGKGQESSIGSRAVIGEYIRPLPLPGDKPESLSVKPTFLSRSGGPRCRFESDMDNERNSNTSKQRYSGKVHLCVARYSYNPFDGPNENPEAELPLTAGKYLYVYGDMDEDGFYEGELLDGQRGLVPSNFVDFVQDNESRLASTLGSDQDQNFINHSGLGGEGENILDLHSPTHTDSGLTDNGAGTLDVNIDDIGEDIVPYPRKITLIKQLAKSVIVGWEPPVVPPGWGTVSSYTVLVDREPRLSLALGGRTKALVEKLNLAACTYRVSVQCVTSRGSSDELQCTLLVGKDVVVAPSHLRVDHITQVSAELSWLPTNSNYSHVIFLNEQELDIVKAARYKYQLFNLRPDTAYKVKVLAKPHQMPWQLPLEQRERKEAFVEFSTLPAGPPAPPQDITVQAGATPGTVQISWKPPPLTATGLSNGANVTGYGVYAKGQRVAEIISPTADGTAVELVRLRSLEAKGVSVRTLSAQGESIDSAVAAIPPDLLVPPTPHPRTAPTPKPSASAGAPETKEEHPGHAKADEAWEHGRAPTPAHGRMLEPPGLQGRRSPSPSRILPQPQGAPVSSSVAKAMAREAAQRVAESSRLEKRSVFLRSSGQYANSDEEDGYESPDVKRRGASVDEFLKGSELGKLPHCCHGDEYHTESSRGSDLSDIMEEDEEELYSEMQLEDGGRRRPSGTSHNALKILGNPVSAGRAERADHVGRRFSHGGAGPHRSPPMMVPPTDEYGGRDRLSPDFYEESETDPGAEELPARIFVALFDYDPLTMSPNLDAAEEELPFTEGQIIKVYGDKDADGFYRGETCARLGLIPCNMVSEIQADDEEMMDQLLRQGFLPLNTPVEKIERSRRGGRQHSVSTHRMVALYDYDPRESSPNIDVEAELTFCTGDIITVFGEIDEDGFYYGELNGQKGLVPSNFLEEVPDDVEVYLSDAPSHYSQDAPLRSKTKRKKSVHFTP</sequence>
<dbReference type="Gene3D" id="2.60.40.10">
    <property type="entry name" value="Immunoglobulins"/>
    <property type="match status" value="2"/>
</dbReference>
<dbReference type="CDD" id="cd00063">
    <property type="entry name" value="FN3"/>
    <property type="match status" value="3"/>
</dbReference>
<feature type="region of interest" description="Disordered" evidence="13">
    <location>
        <begin position="582"/>
        <end position="669"/>
    </location>
</feature>
<feature type="domain" description="SH3" evidence="14">
    <location>
        <begin position="953"/>
        <end position="1020"/>
    </location>
</feature>
<evidence type="ECO:0000313" key="17">
    <source>
        <dbReference type="Proteomes" id="UP000314985"/>
    </source>
</evidence>
<reference evidence="16 17" key="1">
    <citation type="submission" date="2017-08" db="EMBL/GenBank/DDBJ databases">
        <title>USMARCv1.0.</title>
        <authorList>
            <person name="Hannum G.I."/>
            <person name="Koren S."/>
            <person name="Schroeder S.G."/>
            <person name="Chin S.C."/>
            <person name="Nonneman D.J."/>
            <person name="Becker S.A."/>
            <person name="Rosen B.D."/>
            <person name="Bickhart D.M."/>
            <person name="Putnam N.H."/>
            <person name="Green R.E."/>
            <person name="Tuggle C.K."/>
            <person name="Liu H."/>
            <person name="Rohrer G.A."/>
            <person name="Warr A."/>
            <person name="Hall R."/>
            <person name="Kim K."/>
            <person name="Hume D.A."/>
            <person name="Talbot R."/>
            <person name="Chow W."/>
            <person name="Howe K."/>
            <person name="Schwartz A.S."/>
            <person name="Watson M."/>
            <person name="Archibald A.L."/>
            <person name="Phillippy A.M."/>
            <person name="Smith T.P.L."/>
        </authorList>
    </citation>
    <scope>NUCLEOTIDE SEQUENCE [LARGE SCALE GENOMIC DNA]</scope>
</reference>
<dbReference type="InterPro" id="IPR035753">
    <property type="entry name" value="RIM-BP_SH3_2"/>
</dbReference>
<dbReference type="Pfam" id="PF07653">
    <property type="entry name" value="SH3_2"/>
    <property type="match status" value="2"/>
</dbReference>
<evidence type="ECO:0000256" key="8">
    <source>
        <dbReference type="ARBA" id="ARBA00034103"/>
    </source>
</evidence>
<feature type="region of interest" description="Disordered" evidence="13">
    <location>
        <begin position="129"/>
        <end position="162"/>
    </location>
</feature>
<dbReference type="SUPFAM" id="SSF49265">
    <property type="entry name" value="Fibronectin type III"/>
    <property type="match status" value="2"/>
</dbReference>
<dbReference type="PANTHER" id="PTHR14234">
    <property type="entry name" value="RIM BINDING PROTEIN-RELATED"/>
    <property type="match status" value="1"/>
</dbReference>
<dbReference type="InterPro" id="IPR036116">
    <property type="entry name" value="FN3_sf"/>
</dbReference>
<proteinExistence type="inferred from homology"/>
<keyword evidence="7" id="KW-0472">Membrane</keyword>
<dbReference type="AlphaFoldDB" id="A0A4X1UM11"/>
<organism evidence="16 17">
    <name type="scientific">Sus scrofa</name>
    <name type="common">Pig</name>
    <dbReference type="NCBI Taxonomy" id="9823"/>
    <lineage>
        <taxon>Eukaryota</taxon>
        <taxon>Metazoa</taxon>
        <taxon>Chordata</taxon>
        <taxon>Craniata</taxon>
        <taxon>Vertebrata</taxon>
        <taxon>Euteleostomi</taxon>
        <taxon>Mammalia</taxon>
        <taxon>Eutheria</taxon>
        <taxon>Laurasiatheria</taxon>
        <taxon>Artiodactyla</taxon>
        <taxon>Suina</taxon>
        <taxon>Suidae</taxon>
        <taxon>Sus</taxon>
    </lineage>
</organism>
<keyword evidence="6" id="KW-0770">Synapse</keyword>
<feature type="domain" description="SH3" evidence="14">
    <location>
        <begin position="849"/>
        <end position="917"/>
    </location>
</feature>
<evidence type="ECO:0000256" key="2">
    <source>
        <dbReference type="ARBA" id="ARBA00010749"/>
    </source>
</evidence>
<dbReference type="FunFam" id="2.30.30.40:FF:000016">
    <property type="entry name" value="RIMS-binding protein 2 isoform X2"/>
    <property type="match status" value="1"/>
</dbReference>
<dbReference type="InterPro" id="IPR057884">
    <property type="entry name" value="FN3_RIM-BP1/2/3"/>
</dbReference>
<dbReference type="InterPro" id="IPR035755">
    <property type="entry name" value="RIM-BP_SH3_3"/>
</dbReference>
<feature type="coiled-coil region" evidence="12">
    <location>
        <begin position="1"/>
        <end position="57"/>
    </location>
</feature>
<dbReference type="CDD" id="cd12014">
    <property type="entry name" value="SH3_RIM-BP_1"/>
    <property type="match status" value="1"/>
</dbReference>
<evidence type="ECO:0000313" key="16">
    <source>
        <dbReference type="Ensembl" id="ENSSSCP00070031097.1"/>
    </source>
</evidence>
<dbReference type="InterPro" id="IPR040325">
    <property type="entry name" value="RIMBP1/2/3"/>
</dbReference>
<dbReference type="GO" id="GO:0045202">
    <property type="term" value="C:synapse"/>
    <property type="evidence" value="ECO:0007669"/>
    <property type="project" value="UniProtKB-SubCell"/>
</dbReference>
<feature type="compositionally biased region" description="Pro residues" evidence="13">
    <location>
        <begin position="585"/>
        <end position="600"/>
    </location>
</feature>
<evidence type="ECO:0000256" key="11">
    <source>
        <dbReference type="PROSITE-ProRule" id="PRU00192"/>
    </source>
</evidence>
<dbReference type="CDD" id="cd12012">
    <property type="entry name" value="SH3_RIM-BP_2"/>
    <property type="match status" value="1"/>
</dbReference>
<dbReference type="InterPro" id="IPR036028">
    <property type="entry name" value="SH3-like_dom_sf"/>
</dbReference>